<reference evidence="2" key="3">
    <citation type="journal article" date="2017" name="Nature">
        <title>Genome sequence of the progenitor of the wheat D genome Aegilops tauschii.</title>
        <authorList>
            <person name="Luo M.C."/>
            <person name="Gu Y.Q."/>
            <person name="Puiu D."/>
            <person name="Wang H."/>
            <person name="Twardziok S.O."/>
            <person name="Deal K.R."/>
            <person name="Huo N."/>
            <person name="Zhu T."/>
            <person name="Wang L."/>
            <person name="Wang Y."/>
            <person name="McGuire P.E."/>
            <person name="Liu S."/>
            <person name="Long H."/>
            <person name="Ramasamy R.K."/>
            <person name="Rodriguez J.C."/>
            <person name="Van S.L."/>
            <person name="Yuan L."/>
            <person name="Wang Z."/>
            <person name="Xia Z."/>
            <person name="Xiao L."/>
            <person name="Anderson O.D."/>
            <person name="Ouyang S."/>
            <person name="Liang Y."/>
            <person name="Zimin A.V."/>
            <person name="Pertea G."/>
            <person name="Qi P."/>
            <person name="Bennetzen J.L."/>
            <person name="Dai X."/>
            <person name="Dawson M.W."/>
            <person name="Muller H.G."/>
            <person name="Kugler K."/>
            <person name="Rivarola-Duarte L."/>
            <person name="Spannagl M."/>
            <person name="Mayer K.F.X."/>
            <person name="Lu F.H."/>
            <person name="Bevan M.W."/>
            <person name="Leroy P."/>
            <person name="Li P."/>
            <person name="You F.M."/>
            <person name="Sun Q."/>
            <person name="Liu Z."/>
            <person name="Lyons E."/>
            <person name="Wicker T."/>
            <person name="Salzberg S.L."/>
            <person name="Devos K.M."/>
            <person name="Dvorak J."/>
        </authorList>
    </citation>
    <scope>NUCLEOTIDE SEQUENCE [LARGE SCALE GENOMIC DNA]</scope>
    <source>
        <strain evidence="2">cv. AL8/78</strain>
    </source>
</reference>
<sequence length="169" mass="18493">SELETERGRGGNDTVLQATMEVVTGSNGGRLNPWAEPFVPGSWCRPAPVQAAAAEVEDFSPEWWRLVASSPSFRDSWLRDYGDLGLLDADEGPDDSDAFFPPPRHNDGEERKGEAAVKKSGGEVAPWGIEKWWRAHVASPPEVPKYAEKAPAKVLGGGRFSPRTIQQPR</sequence>
<name>A0A453FZX4_AEGTS</name>
<reference evidence="3" key="1">
    <citation type="journal article" date="2014" name="Science">
        <title>Ancient hybridizations among the ancestral genomes of bread wheat.</title>
        <authorList>
            <consortium name="International Wheat Genome Sequencing Consortium,"/>
            <person name="Marcussen T."/>
            <person name="Sandve S.R."/>
            <person name="Heier L."/>
            <person name="Spannagl M."/>
            <person name="Pfeifer M."/>
            <person name="Jakobsen K.S."/>
            <person name="Wulff B.B."/>
            <person name="Steuernagel B."/>
            <person name="Mayer K.F."/>
            <person name="Olsen O.A."/>
        </authorList>
    </citation>
    <scope>NUCLEOTIDE SEQUENCE [LARGE SCALE GENOMIC DNA]</scope>
    <source>
        <strain evidence="3">cv. AL8/78</strain>
    </source>
</reference>
<reference evidence="3" key="2">
    <citation type="journal article" date="2017" name="Nat. Plants">
        <title>The Aegilops tauschii genome reveals multiple impacts of transposons.</title>
        <authorList>
            <person name="Zhao G."/>
            <person name="Zou C."/>
            <person name="Li K."/>
            <person name="Wang K."/>
            <person name="Li T."/>
            <person name="Gao L."/>
            <person name="Zhang X."/>
            <person name="Wang H."/>
            <person name="Yang Z."/>
            <person name="Liu X."/>
            <person name="Jiang W."/>
            <person name="Mao L."/>
            <person name="Kong X."/>
            <person name="Jiao Y."/>
            <person name="Jia J."/>
        </authorList>
    </citation>
    <scope>NUCLEOTIDE SEQUENCE [LARGE SCALE GENOMIC DNA]</scope>
    <source>
        <strain evidence="3">cv. AL8/78</strain>
    </source>
</reference>
<evidence type="ECO:0000313" key="3">
    <source>
        <dbReference type="Proteomes" id="UP000015105"/>
    </source>
</evidence>
<dbReference type="Gramene" id="AET3Gv20840500.2">
    <property type="protein sequence ID" value="AET3Gv20840500.2"/>
    <property type="gene ID" value="AET3Gv20840500"/>
</dbReference>
<keyword evidence="3" id="KW-1185">Reference proteome</keyword>
<dbReference type="STRING" id="200361.A0A453FZX4"/>
<dbReference type="Proteomes" id="UP000015105">
    <property type="component" value="Chromosome 3D"/>
</dbReference>
<dbReference type="AlphaFoldDB" id="A0A453FZX4"/>
<dbReference type="PANTHER" id="PTHR33790:SF1">
    <property type="entry name" value="PROTEIN EARLY RESPONSIVE TO DEHYDRATION 15"/>
    <property type="match status" value="1"/>
</dbReference>
<dbReference type="EnsemblPlants" id="AET3Gv20840500.2">
    <property type="protein sequence ID" value="AET3Gv20840500.2"/>
    <property type="gene ID" value="AET3Gv20840500"/>
</dbReference>
<evidence type="ECO:0000256" key="1">
    <source>
        <dbReference type="SAM" id="MobiDB-lite"/>
    </source>
</evidence>
<feature type="region of interest" description="Disordered" evidence="1">
    <location>
        <begin position="88"/>
        <end position="121"/>
    </location>
</feature>
<protein>
    <recommendedName>
        <fullName evidence="4">Ataxin-2 C-terminal domain-containing protein</fullName>
    </recommendedName>
</protein>
<accession>A0A453FZX4</accession>
<evidence type="ECO:0000313" key="2">
    <source>
        <dbReference type="EnsemblPlants" id="AET3Gv20840500.2"/>
    </source>
</evidence>
<reference evidence="2" key="5">
    <citation type="journal article" date="2021" name="G3 (Bethesda)">
        <title>Aegilops tauschii genome assembly Aet v5.0 features greater sequence contiguity and improved annotation.</title>
        <authorList>
            <person name="Wang L."/>
            <person name="Zhu T."/>
            <person name="Rodriguez J.C."/>
            <person name="Deal K.R."/>
            <person name="Dubcovsky J."/>
            <person name="McGuire P.E."/>
            <person name="Lux T."/>
            <person name="Spannagl M."/>
            <person name="Mayer K.F.X."/>
            <person name="Baldrich P."/>
            <person name="Meyers B.C."/>
            <person name="Huo N."/>
            <person name="Gu Y.Q."/>
            <person name="Zhou H."/>
            <person name="Devos K.M."/>
            <person name="Bennetzen J.L."/>
            <person name="Unver T."/>
            <person name="Budak H."/>
            <person name="Gulick P.J."/>
            <person name="Galiba G."/>
            <person name="Kalapos B."/>
            <person name="Nelson D.R."/>
            <person name="Li P."/>
            <person name="You F.M."/>
            <person name="Luo M.C."/>
            <person name="Dvorak J."/>
        </authorList>
    </citation>
    <scope>NUCLEOTIDE SEQUENCE [LARGE SCALE GENOMIC DNA]</scope>
    <source>
        <strain evidence="2">cv. AL8/78</strain>
    </source>
</reference>
<dbReference type="InterPro" id="IPR040414">
    <property type="entry name" value="CID1/CID2"/>
</dbReference>
<organism evidence="2 3">
    <name type="scientific">Aegilops tauschii subsp. strangulata</name>
    <name type="common">Goatgrass</name>
    <dbReference type="NCBI Taxonomy" id="200361"/>
    <lineage>
        <taxon>Eukaryota</taxon>
        <taxon>Viridiplantae</taxon>
        <taxon>Streptophyta</taxon>
        <taxon>Embryophyta</taxon>
        <taxon>Tracheophyta</taxon>
        <taxon>Spermatophyta</taxon>
        <taxon>Magnoliopsida</taxon>
        <taxon>Liliopsida</taxon>
        <taxon>Poales</taxon>
        <taxon>Poaceae</taxon>
        <taxon>BOP clade</taxon>
        <taxon>Pooideae</taxon>
        <taxon>Triticodae</taxon>
        <taxon>Triticeae</taxon>
        <taxon>Triticinae</taxon>
        <taxon>Aegilops</taxon>
    </lineage>
</organism>
<reference evidence="2" key="4">
    <citation type="submission" date="2019-03" db="UniProtKB">
        <authorList>
            <consortium name="EnsemblPlants"/>
        </authorList>
    </citation>
    <scope>IDENTIFICATION</scope>
</reference>
<proteinExistence type="predicted"/>
<feature type="compositionally biased region" description="Acidic residues" evidence="1">
    <location>
        <begin position="88"/>
        <end position="97"/>
    </location>
</feature>
<feature type="compositionally biased region" description="Basic and acidic residues" evidence="1">
    <location>
        <begin position="104"/>
        <end position="121"/>
    </location>
</feature>
<dbReference type="PANTHER" id="PTHR33790">
    <property type="entry name" value="OS05G0344200 PROTEIN"/>
    <property type="match status" value="1"/>
</dbReference>
<evidence type="ECO:0008006" key="4">
    <source>
        <dbReference type="Google" id="ProtNLM"/>
    </source>
</evidence>